<evidence type="ECO:0000256" key="4">
    <source>
        <dbReference type="ARBA" id="ARBA00023163"/>
    </source>
</evidence>
<feature type="domain" description="HTH marR-type" evidence="7">
    <location>
        <begin position="62"/>
        <end position="96"/>
    </location>
</feature>
<dbReference type="Pfam" id="PF12802">
    <property type="entry name" value="MarR_2"/>
    <property type="match status" value="1"/>
</dbReference>
<keyword evidence="4" id="KW-0804">Transcription</keyword>
<dbReference type="InterPro" id="IPR007324">
    <property type="entry name" value="Sugar-bd_dom_put"/>
</dbReference>
<dbReference type="GO" id="GO:0003677">
    <property type="term" value="F:DNA binding"/>
    <property type="evidence" value="ECO:0007669"/>
    <property type="project" value="UniProtKB-KW"/>
</dbReference>
<feature type="domain" description="Sugar-binding" evidence="6">
    <location>
        <begin position="105"/>
        <end position="348"/>
    </location>
</feature>
<organism evidence="8 9">
    <name type="scientific">Curtobacterium salicis</name>
    <dbReference type="NCBI Taxonomy" id="1779862"/>
    <lineage>
        <taxon>Bacteria</taxon>
        <taxon>Bacillati</taxon>
        <taxon>Actinomycetota</taxon>
        <taxon>Actinomycetes</taxon>
        <taxon>Micrococcales</taxon>
        <taxon>Microbacteriaceae</taxon>
        <taxon>Curtobacterium</taxon>
    </lineage>
</organism>
<dbReference type="PANTHER" id="PTHR34294">
    <property type="entry name" value="TRANSCRIPTIONAL REGULATOR-RELATED"/>
    <property type="match status" value="1"/>
</dbReference>
<evidence type="ECO:0000313" key="9">
    <source>
        <dbReference type="Proteomes" id="UP001318300"/>
    </source>
</evidence>
<dbReference type="InterPro" id="IPR013324">
    <property type="entry name" value="RNA_pol_sigma_r3/r4-like"/>
</dbReference>
<dbReference type="Pfam" id="PF04198">
    <property type="entry name" value="Sugar-bind"/>
    <property type="match status" value="1"/>
</dbReference>
<comment type="caution">
    <text evidence="8">The sequence shown here is derived from an EMBL/GenBank/DDBJ whole genome shotgun (WGS) entry which is preliminary data.</text>
</comment>
<dbReference type="EMBL" id="JAAOYO010000004">
    <property type="protein sequence ID" value="NII41885.1"/>
    <property type="molecule type" value="Genomic_DNA"/>
</dbReference>
<feature type="region of interest" description="Disordered" evidence="5">
    <location>
        <begin position="1"/>
        <end position="45"/>
    </location>
</feature>
<sequence length="352" mass="36770">MSDTTPSDTTPSDTTPSASVPSVPVRVPATPEQPASATSTESQRSRFPLDTVYQAARMYYLEDATQNEIATRLGVSRPTVSRLVSEARRAGLVRIEVVDPFQDETVALAERLQVVLGLQAVHLAAVTHAATLGVDLADPVAAAVEGMRLAPGDAVLMSSGSTVHAIAHGAMPPMPGVQLVPTVGGQADPNQWFQTNEITRAAAERSGAIPTFLFAQALPSEALRASLDEDPAFQHVVGLWSRAKGAILGIGAPVVTRDAMARGLPVDDDVFDRATGDVCLNFTGPDGEPIEFPGSDRMVRTSRQVLAAVPHAVGVAVGVVKVPSIISAVRGRLVNELVTDAATARALLDALA</sequence>
<evidence type="ECO:0000256" key="2">
    <source>
        <dbReference type="ARBA" id="ARBA00023015"/>
    </source>
</evidence>
<evidence type="ECO:0000313" key="8">
    <source>
        <dbReference type="EMBL" id="NII41885.1"/>
    </source>
</evidence>
<dbReference type="PANTHER" id="PTHR34294:SF1">
    <property type="entry name" value="TRANSCRIPTIONAL REGULATOR LSRR"/>
    <property type="match status" value="1"/>
</dbReference>
<comment type="similarity">
    <text evidence="1">Belongs to the SorC transcriptional regulatory family.</text>
</comment>
<evidence type="ECO:0000259" key="6">
    <source>
        <dbReference type="Pfam" id="PF04198"/>
    </source>
</evidence>
<accession>A0ABX0TDM7</accession>
<dbReference type="InterPro" id="IPR036388">
    <property type="entry name" value="WH-like_DNA-bd_sf"/>
</dbReference>
<reference evidence="8 9" key="1">
    <citation type="submission" date="2020-03" db="EMBL/GenBank/DDBJ databases">
        <title>Above-ground endophytic microbial communities from plants in different locations in the United States.</title>
        <authorList>
            <person name="Frank C."/>
        </authorList>
    </citation>
    <scope>NUCLEOTIDE SEQUENCE [LARGE SCALE GENOMIC DNA]</scope>
    <source>
        <strain evidence="8 9">WW7</strain>
    </source>
</reference>
<evidence type="ECO:0000256" key="3">
    <source>
        <dbReference type="ARBA" id="ARBA00023125"/>
    </source>
</evidence>
<feature type="compositionally biased region" description="Low complexity" evidence="5">
    <location>
        <begin position="1"/>
        <end position="30"/>
    </location>
</feature>
<dbReference type="InterPro" id="IPR037171">
    <property type="entry name" value="NagB/RpiA_transferase-like"/>
</dbReference>
<dbReference type="Gene3D" id="1.10.10.10">
    <property type="entry name" value="Winged helix-like DNA-binding domain superfamily/Winged helix DNA-binding domain"/>
    <property type="match status" value="1"/>
</dbReference>
<name>A0ABX0TDM7_9MICO</name>
<dbReference type="RefSeq" id="WP_208386149.1">
    <property type="nucleotide sequence ID" value="NZ_JAAOYO010000004.1"/>
</dbReference>
<dbReference type="SUPFAM" id="SSF100950">
    <property type="entry name" value="NagB/RpiA/CoA transferase-like"/>
    <property type="match status" value="1"/>
</dbReference>
<keyword evidence="9" id="KW-1185">Reference proteome</keyword>
<protein>
    <submittedName>
        <fullName evidence="8">DNA-binding transcriptional regulator LsrR (DeoR family)</fullName>
    </submittedName>
</protein>
<keyword evidence="2" id="KW-0805">Transcription regulation</keyword>
<keyword evidence="3 8" id="KW-0238">DNA-binding</keyword>
<dbReference type="InterPro" id="IPR051054">
    <property type="entry name" value="SorC_transcr_regulators"/>
</dbReference>
<gene>
    <name evidence="8" type="ORF">E9228_002543</name>
</gene>
<dbReference type="Gene3D" id="3.40.50.1360">
    <property type="match status" value="1"/>
</dbReference>
<dbReference type="InterPro" id="IPR000835">
    <property type="entry name" value="HTH_MarR-typ"/>
</dbReference>
<evidence type="ECO:0000256" key="5">
    <source>
        <dbReference type="SAM" id="MobiDB-lite"/>
    </source>
</evidence>
<dbReference type="Proteomes" id="UP001318300">
    <property type="component" value="Unassembled WGS sequence"/>
</dbReference>
<evidence type="ECO:0000259" key="7">
    <source>
        <dbReference type="Pfam" id="PF12802"/>
    </source>
</evidence>
<proteinExistence type="inferred from homology"/>
<dbReference type="SUPFAM" id="SSF88659">
    <property type="entry name" value="Sigma3 and sigma4 domains of RNA polymerase sigma factors"/>
    <property type="match status" value="1"/>
</dbReference>
<evidence type="ECO:0000256" key="1">
    <source>
        <dbReference type="ARBA" id="ARBA00010466"/>
    </source>
</evidence>
<feature type="compositionally biased region" description="Polar residues" evidence="5">
    <location>
        <begin position="33"/>
        <end position="42"/>
    </location>
</feature>